<evidence type="ECO:0000313" key="17">
    <source>
        <dbReference type="Proteomes" id="UP000188603"/>
    </source>
</evidence>
<keyword evidence="8 13" id="KW-0548">Nucleotidyltransferase</keyword>
<dbReference type="GO" id="GO:0000049">
    <property type="term" value="F:tRNA binding"/>
    <property type="evidence" value="ECO:0007669"/>
    <property type="project" value="TreeGrafter"/>
</dbReference>
<dbReference type="NCBIfam" id="TIGR00057">
    <property type="entry name" value="L-threonylcarbamoyladenylate synthase"/>
    <property type="match status" value="1"/>
</dbReference>
<feature type="binding site" evidence="14">
    <location>
        <position position="128"/>
    </location>
    <ligand>
        <name>L-threonine</name>
        <dbReference type="ChEBI" id="CHEBI:57926"/>
    </ligand>
</feature>
<dbReference type="InterPro" id="IPR017945">
    <property type="entry name" value="DHBP_synth_RibB-like_a/b_dom"/>
</dbReference>
<organism evidence="16 17">
    <name type="scientific">Novibacillus thermophilus</name>
    <dbReference type="NCBI Taxonomy" id="1471761"/>
    <lineage>
        <taxon>Bacteria</taxon>
        <taxon>Bacillati</taxon>
        <taxon>Bacillota</taxon>
        <taxon>Bacilli</taxon>
        <taxon>Bacillales</taxon>
        <taxon>Thermoactinomycetaceae</taxon>
        <taxon>Novibacillus</taxon>
    </lineage>
</organism>
<feature type="binding site" evidence="14">
    <location>
        <position position="42"/>
    </location>
    <ligand>
        <name>L-threonine</name>
        <dbReference type="ChEBI" id="CHEBI:57926"/>
    </ligand>
</feature>
<dbReference type="EC" id="2.7.7.87" evidence="3 13"/>
<keyword evidence="7 13" id="KW-0819">tRNA processing</keyword>
<evidence type="ECO:0000256" key="6">
    <source>
        <dbReference type="ARBA" id="ARBA00022679"/>
    </source>
</evidence>
<feature type="binding site" evidence="14">
    <location>
        <position position="69"/>
    </location>
    <ligand>
        <name>ATP</name>
        <dbReference type="ChEBI" id="CHEBI:30616"/>
    </ligand>
</feature>
<dbReference type="KEGG" id="ntr:B0W44_17075"/>
<proteinExistence type="inferred from homology"/>
<dbReference type="InterPro" id="IPR050156">
    <property type="entry name" value="TC-AMP_synthase_SUA5"/>
</dbReference>
<feature type="binding site" evidence="14">
    <location>
        <position position="202"/>
    </location>
    <ligand>
        <name>ATP</name>
        <dbReference type="ChEBI" id="CHEBI:30616"/>
    </ligand>
</feature>
<accession>A0A1U9KB27</accession>
<comment type="subcellular location">
    <subcellularLocation>
        <location evidence="1 13">Cytoplasm</location>
    </subcellularLocation>
</comment>
<comment type="similarity">
    <text evidence="2 13">Belongs to the SUA5 family.</text>
</comment>
<dbReference type="GO" id="GO:0005524">
    <property type="term" value="F:ATP binding"/>
    <property type="evidence" value="ECO:0007669"/>
    <property type="project" value="UniProtKB-UniRule"/>
</dbReference>
<feature type="binding site" evidence="14">
    <location>
        <position position="150"/>
    </location>
    <ligand>
        <name>ATP</name>
        <dbReference type="ChEBI" id="CHEBI:30616"/>
    </ligand>
</feature>
<feature type="binding site" evidence="14">
    <location>
        <position position="74"/>
    </location>
    <ligand>
        <name>L-threonine</name>
        <dbReference type="ChEBI" id="CHEBI:57926"/>
    </ligand>
</feature>
<sequence length="352" mass="38012">MKTRVWTVYLHQRKTTLTEHPAIQEAASRLREGALIAFPTETVYGLGADAQNDKAVQSIFRAKGRPGDNPLIVHIGEHSQLSDIAAHVPSVAEKLMDRFWPGPLTLVLPSAGTVSDNVTAGLPTVAVRLPEHPVARALLQVARCPVAAPSANRSGRPSPTEARHVLDDLDGRIDGVIDSGPTGYGLESTVLDVTGDEPALLRPGGITVEQLERVLGSVTTDPTLIDNATDRAPRSPGMKYRHYAPQGEMTLVGGSEGDMVRRIQALADQYRAEGLKVGILTTEERKEEYRADVVVACGSRKALPTVARGLYRALRQFDDAGVERVLAESFPECGWGRTIMNRLRKAAGGRVI</sequence>
<dbReference type="STRING" id="1471761.B0W44_17075"/>
<dbReference type="Gene3D" id="3.40.50.11030">
    <property type="entry name" value="Threonylcarbamoyl-AMP synthase, C-terminal domain"/>
    <property type="match status" value="1"/>
</dbReference>
<dbReference type="GO" id="GO:0061710">
    <property type="term" value="F:L-threonylcarbamoyladenylate synthase"/>
    <property type="evidence" value="ECO:0007669"/>
    <property type="project" value="UniProtKB-EC"/>
</dbReference>
<reference evidence="16 17" key="1">
    <citation type="journal article" date="2015" name="Int. J. Syst. Evol. Microbiol.">
        <title>Novibacillus thermophilus gen. nov., sp. nov., a Gram-staining-negative and moderately thermophilic member of the family Thermoactinomycetaceae.</title>
        <authorList>
            <person name="Yang G."/>
            <person name="Chen J."/>
            <person name="Zhou S."/>
        </authorList>
    </citation>
    <scope>NUCLEOTIDE SEQUENCE [LARGE SCALE GENOMIC DNA]</scope>
    <source>
        <strain evidence="16 17">SG-1</strain>
    </source>
</reference>
<evidence type="ECO:0000256" key="12">
    <source>
        <dbReference type="ARBA" id="ARBA00048366"/>
    </source>
</evidence>
<comment type="function">
    <text evidence="13">Required for the formation of a threonylcarbamoyl group on adenosine at position 37 (t(6)A37) in tRNAs that read codons beginning with adenine.</text>
</comment>
<evidence type="ECO:0000256" key="8">
    <source>
        <dbReference type="ARBA" id="ARBA00022695"/>
    </source>
</evidence>
<dbReference type="Proteomes" id="UP000188603">
    <property type="component" value="Chromosome"/>
</dbReference>
<dbReference type="InterPro" id="IPR006070">
    <property type="entry name" value="Sua5-like_dom"/>
</dbReference>
<dbReference type="InterPro" id="IPR038385">
    <property type="entry name" value="Sua5/YwlC_C"/>
</dbReference>
<dbReference type="PIRSF" id="PIRSF004930">
    <property type="entry name" value="Tln_factor_SUA5"/>
    <property type="match status" value="1"/>
</dbReference>
<keyword evidence="9 13" id="KW-0547">Nucleotide-binding</keyword>
<dbReference type="Pfam" id="PF03481">
    <property type="entry name" value="Sua5_C"/>
    <property type="match status" value="1"/>
</dbReference>
<evidence type="ECO:0000256" key="14">
    <source>
        <dbReference type="PIRSR" id="PIRSR004930-1"/>
    </source>
</evidence>
<evidence type="ECO:0000313" key="16">
    <source>
        <dbReference type="EMBL" id="AQS57201.1"/>
    </source>
</evidence>
<protein>
    <recommendedName>
        <fullName evidence="4 13">Threonylcarbamoyl-AMP synthase</fullName>
        <shortName evidence="13">TC-AMP synthase</shortName>
        <ecNumber evidence="3 13">2.7.7.87</ecNumber>
    </recommendedName>
    <alternativeName>
        <fullName evidence="11 13">L-threonylcarbamoyladenylate synthase</fullName>
    </alternativeName>
</protein>
<evidence type="ECO:0000259" key="15">
    <source>
        <dbReference type="PROSITE" id="PS51163"/>
    </source>
</evidence>
<evidence type="ECO:0000256" key="5">
    <source>
        <dbReference type="ARBA" id="ARBA00022490"/>
    </source>
</evidence>
<dbReference type="GO" id="GO:0005737">
    <property type="term" value="C:cytoplasm"/>
    <property type="evidence" value="ECO:0007669"/>
    <property type="project" value="UniProtKB-SubCell"/>
</dbReference>
<evidence type="ECO:0000256" key="11">
    <source>
        <dbReference type="ARBA" id="ARBA00029774"/>
    </source>
</evidence>
<evidence type="ECO:0000256" key="2">
    <source>
        <dbReference type="ARBA" id="ARBA00007663"/>
    </source>
</evidence>
<dbReference type="AlphaFoldDB" id="A0A1U9KB27"/>
<dbReference type="OrthoDB" id="9814580at2"/>
<evidence type="ECO:0000256" key="4">
    <source>
        <dbReference type="ARBA" id="ARBA00015492"/>
    </source>
</evidence>
<evidence type="ECO:0000256" key="13">
    <source>
        <dbReference type="PIRNR" id="PIRNR004930"/>
    </source>
</evidence>
<feature type="binding site" evidence="14">
    <location>
        <position position="243"/>
    </location>
    <ligand>
        <name>ATP</name>
        <dbReference type="ChEBI" id="CHEBI:30616"/>
    </ligand>
</feature>
<dbReference type="InterPro" id="IPR005145">
    <property type="entry name" value="Sua5_C"/>
</dbReference>
<gene>
    <name evidence="16" type="ORF">B0W44_17075</name>
</gene>
<dbReference type="PROSITE" id="PS51163">
    <property type="entry name" value="YRDC"/>
    <property type="match status" value="1"/>
</dbReference>
<keyword evidence="10 13" id="KW-0067">ATP-binding</keyword>
<evidence type="ECO:0000256" key="10">
    <source>
        <dbReference type="ARBA" id="ARBA00022840"/>
    </source>
</evidence>
<dbReference type="GO" id="GO:0006450">
    <property type="term" value="P:regulation of translational fidelity"/>
    <property type="evidence" value="ECO:0007669"/>
    <property type="project" value="TreeGrafter"/>
</dbReference>
<feature type="binding site" evidence="14">
    <location>
        <position position="148"/>
    </location>
    <ligand>
        <name>L-threonine</name>
        <dbReference type="ChEBI" id="CHEBI:57926"/>
    </ligand>
</feature>
<dbReference type="GO" id="GO:0008033">
    <property type="term" value="P:tRNA processing"/>
    <property type="evidence" value="ECO:0007669"/>
    <property type="project" value="UniProtKB-KW"/>
</dbReference>
<keyword evidence="6 13" id="KW-0808">Transferase</keyword>
<feature type="binding site" evidence="14">
    <location>
        <position position="124"/>
    </location>
    <ligand>
        <name>ATP</name>
        <dbReference type="ChEBI" id="CHEBI:30616"/>
    </ligand>
</feature>
<dbReference type="FunFam" id="3.40.50.11030:FF:000001">
    <property type="entry name" value="Threonylcarbamoyl-AMP synthase"/>
    <property type="match status" value="1"/>
</dbReference>
<dbReference type="Gene3D" id="3.90.870.10">
    <property type="entry name" value="DHBP synthase"/>
    <property type="match status" value="1"/>
</dbReference>
<keyword evidence="17" id="KW-1185">Reference proteome</keyword>
<feature type="domain" description="YrdC-like" evidence="15">
    <location>
        <begin position="20"/>
        <end position="206"/>
    </location>
</feature>
<dbReference type="GO" id="GO:0003725">
    <property type="term" value="F:double-stranded RNA binding"/>
    <property type="evidence" value="ECO:0007669"/>
    <property type="project" value="UniProtKB-UniRule"/>
</dbReference>
<dbReference type="InterPro" id="IPR010923">
    <property type="entry name" value="T(6)A37_SUA5"/>
</dbReference>
<keyword evidence="5 13" id="KW-0963">Cytoplasm</keyword>
<dbReference type="SUPFAM" id="SSF55821">
    <property type="entry name" value="YrdC/RibB"/>
    <property type="match status" value="1"/>
</dbReference>
<evidence type="ECO:0000256" key="7">
    <source>
        <dbReference type="ARBA" id="ARBA00022694"/>
    </source>
</evidence>
<evidence type="ECO:0000256" key="9">
    <source>
        <dbReference type="ARBA" id="ARBA00022741"/>
    </source>
</evidence>
<dbReference type="PANTHER" id="PTHR17490">
    <property type="entry name" value="SUA5"/>
    <property type="match status" value="1"/>
</dbReference>
<feature type="binding site" evidence="14">
    <location>
        <position position="158"/>
    </location>
    <ligand>
        <name>ATP</name>
        <dbReference type="ChEBI" id="CHEBI:30616"/>
    </ligand>
</feature>
<evidence type="ECO:0000256" key="3">
    <source>
        <dbReference type="ARBA" id="ARBA00012584"/>
    </source>
</evidence>
<dbReference type="FunFam" id="3.90.870.10:FF:000008">
    <property type="entry name" value="Threonylcarbamoyl-AMP synthase"/>
    <property type="match status" value="1"/>
</dbReference>
<feature type="binding site" evidence="14">
    <location>
        <position position="188"/>
    </location>
    <ligand>
        <name>L-threonine</name>
        <dbReference type="ChEBI" id="CHEBI:57926"/>
    </ligand>
</feature>
<comment type="catalytic activity">
    <reaction evidence="12 13">
        <text>L-threonine + hydrogencarbonate + ATP = L-threonylcarbamoyladenylate + diphosphate + H2O</text>
        <dbReference type="Rhea" id="RHEA:36407"/>
        <dbReference type="ChEBI" id="CHEBI:15377"/>
        <dbReference type="ChEBI" id="CHEBI:17544"/>
        <dbReference type="ChEBI" id="CHEBI:30616"/>
        <dbReference type="ChEBI" id="CHEBI:33019"/>
        <dbReference type="ChEBI" id="CHEBI:57926"/>
        <dbReference type="ChEBI" id="CHEBI:73682"/>
        <dbReference type="EC" id="2.7.7.87"/>
    </reaction>
</comment>
<dbReference type="Pfam" id="PF01300">
    <property type="entry name" value="Sua5_yciO_yrdC"/>
    <property type="match status" value="1"/>
</dbReference>
<name>A0A1U9KB27_9BACL</name>
<dbReference type="RefSeq" id="WP_077721067.1">
    <property type="nucleotide sequence ID" value="NZ_CP019699.1"/>
</dbReference>
<evidence type="ECO:0000256" key="1">
    <source>
        <dbReference type="ARBA" id="ARBA00004496"/>
    </source>
</evidence>
<dbReference type="EMBL" id="CP019699">
    <property type="protein sequence ID" value="AQS57201.1"/>
    <property type="molecule type" value="Genomic_DNA"/>
</dbReference>
<feature type="binding site" evidence="14">
    <location>
        <position position="65"/>
    </location>
    <ligand>
        <name>ATP</name>
        <dbReference type="ChEBI" id="CHEBI:30616"/>
    </ligand>
</feature>
<dbReference type="PANTHER" id="PTHR17490:SF16">
    <property type="entry name" value="THREONYLCARBAMOYL-AMP SYNTHASE"/>
    <property type="match status" value="1"/>
</dbReference>